<dbReference type="PANTHER" id="PTHR12818:SF0">
    <property type="entry name" value="TRNA (ADENINE(37)-N6)-METHYLTRANSFERASE"/>
    <property type="match status" value="1"/>
</dbReference>
<dbReference type="InterPro" id="IPR023368">
    <property type="entry name" value="UPF0066_cons_site"/>
</dbReference>
<comment type="similarity">
    <text evidence="2">Belongs to the tRNA methyltransferase O family.</text>
</comment>
<gene>
    <name evidence="4" type="ORF">TBCH5v1_2618</name>
</gene>
<dbReference type="Gene3D" id="2.40.30.70">
    <property type="entry name" value="YaeB-like"/>
    <property type="match status" value="1"/>
</dbReference>
<name>A0A0S1XFG2_THEBA</name>
<feature type="domain" description="TsaA-like" evidence="3">
    <location>
        <begin position="8"/>
        <end position="139"/>
    </location>
</feature>
<dbReference type="GeneID" id="26137824"/>
<proteinExistence type="inferred from homology"/>
<dbReference type="RefSeq" id="WP_013468459.1">
    <property type="nucleotide sequence ID" value="NZ_CP013050.1"/>
</dbReference>
<organism evidence="4 5">
    <name type="scientific">Thermococcus barophilus</name>
    <dbReference type="NCBI Taxonomy" id="55802"/>
    <lineage>
        <taxon>Archaea</taxon>
        <taxon>Methanobacteriati</taxon>
        <taxon>Methanobacteriota</taxon>
        <taxon>Thermococci</taxon>
        <taxon>Thermococcales</taxon>
        <taxon>Thermococcaceae</taxon>
        <taxon>Thermococcus</taxon>
    </lineage>
</organism>
<dbReference type="InterPro" id="IPR023370">
    <property type="entry name" value="TrmO-like_N"/>
</dbReference>
<reference evidence="4 5" key="1">
    <citation type="journal article" date="2016" name="Genome Announc.">
        <title>Complete genome sequence of the hyperthermophilic and piezophilic archaeon Thermococcus barophilus Ch5, capable of growth at the expense of hydrogenogenesis from carbon monoxide and formate.</title>
        <authorList>
            <person name="Oger P."/>
            <person name="Sokolova T.G."/>
            <person name="Kozhevnikova D.A."/>
            <person name="Taranov E.A."/>
            <person name="Vannier P."/>
            <person name="Lee H.S."/>
            <person name="Kwon K.K."/>
            <person name="Kang S.G."/>
            <person name="Lee J.H."/>
            <person name="Bonch-Osmolovskaya E.A."/>
            <person name="Lebedinsky A.V."/>
        </authorList>
    </citation>
    <scope>NUCLEOTIDE SEQUENCE [LARGE SCALE GENOMIC DNA]</scope>
    <source>
        <strain evidence="5">Ch5</strain>
    </source>
</reference>
<dbReference type="AlphaFoldDB" id="A0A0S1XFG2"/>
<dbReference type="GeneID" id="10042504"/>
<dbReference type="NCBIfam" id="TIGR00104">
    <property type="entry name" value="tRNA_TsaA"/>
    <property type="match status" value="1"/>
</dbReference>
<dbReference type="PROSITE" id="PS01318">
    <property type="entry name" value="TSAA_1"/>
    <property type="match status" value="1"/>
</dbReference>
<dbReference type="Pfam" id="PF01980">
    <property type="entry name" value="TrmO_N"/>
    <property type="match status" value="1"/>
</dbReference>
<sequence length="164" mass="18524">MKSNVICYKPIGIIHTPFKEPKGVPIQPSAARGIEGKVEVFPEYVQGLKDLEGFSHVVLIYHFHLAKPGSLFVKPYMDDEYHGVFATRAPSRPNPIGLSIVRLVKVRGNTLHVKDVDIVDGTPLLDIKPYVPDFDVREVERIGWLENNIHKLSKARDDGRFIIE</sequence>
<evidence type="ECO:0000259" key="3">
    <source>
        <dbReference type="PROSITE" id="PS51668"/>
    </source>
</evidence>
<dbReference type="EMBL" id="CP013050">
    <property type="protein sequence ID" value="ALM76507.1"/>
    <property type="molecule type" value="Genomic_DNA"/>
</dbReference>
<evidence type="ECO:0000256" key="2">
    <source>
        <dbReference type="ARBA" id="ARBA00033753"/>
    </source>
</evidence>
<dbReference type="InterPro" id="IPR036413">
    <property type="entry name" value="YaeB-like_sf"/>
</dbReference>
<dbReference type="PANTHER" id="PTHR12818">
    <property type="entry name" value="TRNA (ADENINE(37)-N6)-METHYLTRANSFERASE"/>
    <property type="match status" value="1"/>
</dbReference>
<dbReference type="Proteomes" id="UP000066042">
    <property type="component" value="Chromosome"/>
</dbReference>
<dbReference type="PROSITE" id="PS51668">
    <property type="entry name" value="TSAA_2"/>
    <property type="match status" value="1"/>
</dbReference>
<evidence type="ECO:0000313" key="5">
    <source>
        <dbReference type="Proteomes" id="UP000066042"/>
    </source>
</evidence>
<dbReference type="SUPFAM" id="SSF118196">
    <property type="entry name" value="YaeB-like"/>
    <property type="match status" value="1"/>
</dbReference>
<evidence type="ECO:0000313" key="4">
    <source>
        <dbReference type="EMBL" id="ALM76507.1"/>
    </source>
</evidence>
<dbReference type="OMA" id="GPVCRLE"/>
<dbReference type="PATRIC" id="fig|55802.8.peg.2605"/>
<dbReference type="InterPro" id="IPR036414">
    <property type="entry name" value="YaeB_N_sf"/>
</dbReference>
<accession>A0A0S1XFG2</accession>
<protein>
    <recommendedName>
        <fullName evidence="3">TsaA-like domain-containing protein</fullName>
    </recommendedName>
</protein>
<keyword evidence="1" id="KW-0949">S-adenosyl-L-methionine</keyword>
<evidence type="ECO:0000256" key="1">
    <source>
        <dbReference type="ARBA" id="ARBA00022691"/>
    </source>
</evidence>
<dbReference type="CDD" id="cd09281">
    <property type="entry name" value="UPF0066"/>
    <property type="match status" value="1"/>
</dbReference>
<dbReference type="InterPro" id="IPR040372">
    <property type="entry name" value="YaeB-like"/>
</dbReference>